<dbReference type="EMBL" id="RBOC01000045">
    <property type="protein sequence ID" value="RMM12637.1"/>
    <property type="molecule type" value="Genomic_DNA"/>
</dbReference>
<accession>A0A0P9JRB2</accession>
<proteinExistence type="predicted"/>
<dbReference type="InterPro" id="IPR043764">
    <property type="entry name" value="DUF5710"/>
</dbReference>
<evidence type="ECO:0000313" key="1">
    <source>
        <dbReference type="EMBL" id="RMM12637.1"/>
    </source>
</evidence>
<organism evidence="1 2">
    <name type="scientific">Pseudomonas caricapapayae</name>
    <dbReference type="NCBI Taxonomy" id="46678"/>
    <lineage>
        <taxon>Bacteria</taxon>
        <taxon>Pseudomonadati</taxon>
        <taxon>Pseudomonadota</taxon>
        <taxon>Gammaproteobacteria</taxon>
        <taxon>Pseudomonadales</taxon>
        <taxon>Pseudomonadaceae</taxon>
        <taxon>Pseudomonas</taxon>
    </lineage>
</organism>
<protein>
    <submittedName>
        <fullName evidence="1">Uncharacterized protein</fullName>
    </submittedName>
</protein>
<dbReference type="OrthoDB" id="9792687at2"/>
<dbReference type="Pfam" id="PF18974">
    <property type="entry name" value="DUF5710"/>
    <property type="match status" value="1"/>
</dbReference>
<sequence length="225" mass="25728">MARIDLKVPFAEKDEAKSLGAKWDPSLKTCYIPEGVGIGPLAQWLPATEHADLEHGPEFCVRAPYYYVMESVSDCWGCSNLTRVFSFKLPEQHEEFEYYEDEDEDFALTSNLGEWKCHGYRGTVSNVDSLSPLVTKQIHHFTNKFKQAYSKTADSRYLMNHCENCGAKLGDFFMHSEPGGAFFPTSPQEAKRMTLIRINEQFDANCSVGFASEDFFDWMQVREQP</sequence>
<name>A0A0P9JRB2_9PSED</name>
<gene>
    <name evidence="1" type="ORF">ALQ84_01787</name>
</gene>
<dbReference type="AlphaFoldDB" id="A0A0P9JRB2"/>
<comment type="caution">
    <text evidence="1">The sequence shown here is derived from an EMBL/GenBank/DDBJ whole genome shotgun (WGS) entry which is preliminary data.</text>
</comment>
<dbReference type="Proteomes" id="UP000278587">
    <property type="component" value="Unassembled WGS sequence"/>
</dbReference>
<evidence type="ECO:0000313" key="2">
    <source>
        <dbReference type="Proteomes" id="UP000278587"/>
    </source>
</evidence>
<dbReference type="RefSeq" id="WP_055011385.1">
    <property type="nucleotide sequence ID" value="NZ_LJPW01000190.1"/>
</dbReference>
<reference evidence="1 2" key="1">
    <citation type="submission" date="2018-08" db="EMBL/GenBank/DDBJ databases">
        <title>Recombination of ecologically and evolutionarily significant loci maintains genetic cohesion in the Pseudomonas syringae species complex.</title>
        <authorList>
            <person name="Dillon M."/>
            <person name="Thakur S."/>
            <person name="Almeida R.N.D."/>
            <person name="Weir B.S."/>
            <person name="Guttman D.S."/>
        </authorList>
    </citation>
    <scope>NUCLEOTIDE SEQUENCE [LARGE SCALE GENOMIC DNA]</scope>
    <source>
        <strain evidence="1 2">ICMP 4086</strain>
    </source>
</reference>